<evidence type="ECO:0000256" key="16">
    <source>
        <dbReference type="ARBA" id="ARBA00023180"/>
    </source>
</evidence>
<name>A0A8E0RMS2_9TREM</name>
<keyword evidence="13" id="KW-0333">Golgi apparatus</keyword>
<dbReference type="Proteomes" id="UP000728185">
    <property type="component" value="Unassembled WGS sequence"/>
</dbReference>
<evidence type="ECO:0000256" key="2">
    <source>
        <dbReference type="ARBA" id="ARBA00004323"/>
    </source>
</evidence>
<keyword evidence="25" id="KW-1185">Reference proteome</keyword>
<evidence type="ECO:0000313" key="25">
    <source>
        <dbReference type="Proteomes" id="UP000728185"/>
    </source>
</evidence>
<evidence type="ECO:0000256" key="10">
    <source>
        <dbReference type="ARBA" id="ARBA00022723"/>
    </source>
</evidence>
<organism evidence="24 25">
    <name type="scientific">Fasciolopsis buskii</name>
    <dbReference type="NCBI Taxonomy" id="27845"/>
    <lineage>
        <taxon>Eukaryota</taxon>
        <taxon>Metazoa</taxon>
        <taxon>Spiralia</taxon>
        <taxon>Lophotrochozoa</taxon>
        <taxon>Platyhelminthes</taxon>
        <taxon>Trematoda</taxon>
        <taxon>Digenea</taxon>
        <taxon>Plagiorchiida</taxon>
        <taxon>Echinostomata</taxon>
        <taxon>Echinostomatoidea</taxon>
        <taxon>Fasciolidae</taxon>
        <taxon>Fasciolopsis</taxon>
    </lineage>
</organism>
<evidence type="ECO:0000256" key="13">
    <source>
        <dbReference type="ARBA" id="ARBA00023034"/>
    </source>
</evidence>
<dbReference type="Gene3D" id="3.90.550.10">
    <property type="entry name" value="Spore Coat Polysaccharide Biosynthesis Protein SpsA, Chain A"/>
    <property type="match status" value="1"/>
</dbReference>
<dbReference type="OrthoDB" id="6019616at2759"/>
<comment type="caution">
    <text evidence="24">The sequence shown here is derived from an EMBL/GenBank/DDBJ whole genome shotgun (WGS) entry which is preliminary data.</text>
</comment>
<reference evidence="24" key="1">
    <citation type="submission" date="2019-05" db="EMBL/GenBank/DDBJ databases">
        <title>Annotation for the trematode Fasciolopsis buski.</title>
        <authorList>
            <person name="Choi Y.-J."/>
        </authorList>
    </citation>
    <scope>NUCLEOTIDE SEQUENCE</scope>
    <source>
        <strain evidence="24">HT</strain>
        <tissue evidence="24">Whole worm</tissue>
    </source>
</reference>
<dbReference type="GO" id="GO:0046872">
    <property type="term" value="F:metal ion binding"/>
    <property type="evidence" value="ECO:0007669"/>
    <property type="project" value="UniProtKB-KW"/>
</dbReference>
<dbReference type="InterPro" id="IPR029044">
    <property type="entry name" value="Nucleotide-diphossugar_trans"/>
</dbReference>
<evidence type="ECO:0000256" key="8">
    <source>
        <dbReference type="ARBA" id="ARBA00022679"/>
    </source>
</evidence>
<keyword evidence="12" id="KW-1133">Transmembrane helix</keyword>
<dbReference type="GO" id="GO:0009312">
    <property type="term" value="P:oligosaccharide biosynthetic process"/>
    <property type="evidence" value="ECO:0007669"/>
    <property type="project" value="InterPro"/>
</dbReference>
<evidence type="ECO:0000256" key="20">
    <source>
        <dbReference type="ARBA" id="ARBA00032552"/>
    </source>
</evidence>
<dbReference type="PANTHER" id="PTHR12871:SF0">
    <property type="entry name" value="ALPHA-1,6-MANNOSYL-GLYCOPROTEIN 2-BETA-N-ACETYLGLUCOSAMINYLTRANSFERASE"/>
    <property type="match status" value="1"/>
</dbReference>
<keyword evidence="10 23" id="KW-0479">Metal-binding</keyword>
<gene>
    <name evidence="24" type="ORF">FBUS_08477</name>
</gene>
<evidence type="ECO:0000256" key="14">
    <source>
        <dbReference type="ARBA" id="ARBA00023136"/>
    </source>
</evidence>
<proteinExistence type="inferred from homology"/>
<dbReference type="EMBL" id="LUCM01008665">
    <property type="protein sequence ID" value="KAA0188085.1"/>
    <property type="molecule type" value="Genomic_DNA"/>
</dbReference>
<comment type="pathway">
    <text evidence="3">Protein modification; protein glycosylation.</text>
</comment>
<keyword evidence="14" id="KW-0472">Membrane</keyword>
<dbReference type="PANTHER" id="PTHR12871">
    <property type="entry name" value="BETA-1,2-N-ACETYLGLUCOSAMINYLTRANSFERASE II"/>
    <property type="match status" value="1"/>
</dbReference>
<evidence type="ECO:0000256" key="22">
    <source>
        <dbReference type="ARBA" id="ARBA00093257"/>
    </source>
</evidence>
<evidence type="ECO:0000256" key="18">
    <source>
        <dbReference type="ARBA" id="ARBA00029663"/>
    </source>
</evidence>
<accession>A0A8E0RMS2</accession>
<keyword evidence="11" id="KW-0735">Signal-anchor</keyword>
<evidence type="ECO:0000256" key="7">
    <source>
        <dbReference type="ARBA" id="ARBA00022676"/>
    </source>
</evidence>
<dbReference type="GO" id="GO:0006487">
    <property type="term" value="P:protein N-linked glycosylation"/>
    <property type="evidence" value="ECO:0007669"/>
    <property type="project" value="TreeGrafter"/>
</dbReference>
<evidence type="ECO:0000256" key="15">
    <source>
        <dbReference type="ARBA" id="ARBA00023157"/>
    </source>
</evidence>
<dbReference type="EC" id="2.4.1.143" evidence="5"/>
<dbReference type="UniPathway" id="UPA00378"/>
<evidence type="ECO:0000256" key="4">
    <source>
        <dbReference type="ARBA" id="ARBA00011011"/>
    </source>
</evidence>
<evidence type="ECO:0000256" key="6">
    <source>
        <dbReference type="ARBA" id="ARBA00014817"/>
    </source>
</evidence>
<dbReference type="GO" id="GO:0000139">
    <property type="term" value="C:Golgi membrane"/>
    <property type="evidence" value="ECO:0007669"/>
    <property type="project" value="UniProtKB-SubCell"/>
</dbReference>
<evidence type="ECO:0000256" key="1">
    <source>
        <dbReference type="ARBA" id="ARBA00001936"/>
    </source>
</evidence>
<keyword evidence="17 23" id="KW-0464">Manganese</keyword>
<sequence length="117" mass="13531">MFERLQAVKHYDGYVILLEEDHYVVEDILHVKKLVENIWIPNEAKGMIAFGSYSAGQDYEYPRVTLVSWISSQDNMGMGISRALWHRIKPCLAVSSLGYQYVLVFQLQLSLKPSQQH</sequence>
<keyword evidence="9" id="KW-0812">Transmembrane</keyword>
<evidence type="ECO:0000256" key="12">
    <source>
        <dbReference type="ARBA" id="ARBA00022989"/>
    </source>
</evidence>
<dbReference type="GO" id="GO:0005795">
    <property type="term" value="C:Golgi stack"/>
    <property type="evidence" value="ECO:0007669"/>
    <property type="project" value="InterPro"/>
</dbReference>
<evidence type="ECO:0000256" key="9">
    <source>
        <dbReference type="ARBA" id="ARBA00022692"/>
    </source>
</evidence>
<comment type="similarity">
    <text evidence="4">Belongs to the glycosyltransferase 16 (GT16) protein family.</text>
</comment>
<evidence type="ECO:0000256" key="19">
    <source>
        <dbReference type="ARBA" id="ARBA00031203"/>
    </source>
</evidence>
<comment type="cofactor">
    <cofactor evidence="1 23">
        <name>Mn(2+)</name>
        <dbReference type="ChEBI" id="CHEBI:29035"/>
    </cofactor>
</comment>
<evidence type="ECO:0000256" key="21">
    <source>
        <dbReference type="ARBA" id="ARBA00032915"/>
    </source>
</evidence>
<dbReference type="GO" id="GO:0008455">
    <property type="term" value="F:alpha-1,6-mannosylglycoprotein 2-beta-N-acetylglucosaminyltransferase activity"/>
    <property type="evidence" value="ECO:0007669"/>
    <property type="project" value="UniProtKB-EC"/>
</dbReference>
<protein>
    <recommendedName>
        <fullName evidence="6">Alpha-1,6-mannosyl-glycoprotein 2-beta-N-acetylglucosaminyltransferase</fullName>
        <ecNumber evidence="5">2.4.1.143</ecNumber>
    </recommendedName>
    <alternativeName>
        <fullName evidence="21">Beta-1,2-N-acetylglucosaminyltransferase II</fullName>
    </alternativeName>
    <alternativeName>
        <fullName evidence="20">GlcNAc-T II</fullName>
    </alternativeName>
    <alternativeName>
        <fullName evidence="19">Mannoside acetylglucosaminyltransferase 2</fullName>
    </alternativeName>
    <alternativeName>
        <fullName evidence="18">N-glycosyl-oligosaccharide-glycoprotein N-acetylglucosaminyltransferase II</fullName>
    </alternativeName>
</protein>
<keyword evidence="8" id="KW-0808">Transferase</keyword>
<keyword evidence="7" id="KW-0328">Glycosyltransferase</keyword>
<keyword evidence="15" id="KW-1015">Disulfide bond</keyword>
<dbReference type="InterPro" id="IPR007754">
    <property type="entry name" value="GlcNAc_II"/>
</dbReference>
<comment type="subcellular location">
    <subcellularLocation>
        <location evidence="2">Golgi apparatus membrane</location>
        <topology evidence="2">Single-pass type II membrane protein</topology>
    </subcellularLocation>
</comment>
<evidence type="ECO:0000256" key="17">
    <source>
        <dbReference type="ARBA" id="ARBA00023211"/>
    </source>
</evidence>
<evidence type="ECO:0000256" key="3">
    <source>
        <dbReference type="ARBA" id="ARBA00004922"/>
    </source>
</evidence>
<evidence type="ECO:0000313" key="24">
    <source>
        <dbReference type="EMBL" id="KAA0188085.1"/>
    </source>
</evidence>
<evidence type="ECO:0000256" key="5">
    <source>
        <dbReference type="ARBA" id="ARBA00012613"/>
    </source>
</evidence>
<dbReference type="Pfam" id="PF05060">
    <property type="entry name" value="MGAT2"/>
    <property type="match status" value="1"/>
</dbReference>
<evidence type="ECO:0000256" key="11">
    <source>
        <dbReference type="ARBA" id="ARBA00022968"/>
    </source>
</evidence>
<evidence type="ECO:0000256" key="23">
    <source>
        <dbReference type="PIRSR" id="PIRSR607754-2"/>
    </source>
</evidence>
<keyword evidence="16" id="KW-0325">Glycoprotein</keyword>
<dbReference type="AlphaFoldDB" id="A0A8E0RMS2"/>
<feature type="binding site" evidence="23">
    <location>
        <position position="21"/>
    </location>
    <ligand>
        <name>Mn(2+)</name>
        <dbReference type="ChEBI" id="CHEBI:29035"/>
    </ligand>
</feature>
<comment type="catalytic activity">
    <reaction evidence="22">
        <text>an N(4)-{beta-D-GlcNAc-(1-&gt;2)-alpha-D-Man-(1-&gt;3)-[alpha-D-Man-(1-&gt;6)]-beta-D-Man-(1-&gt;4)-beta-D-GlcNAc-(1-&gt;4)-beta-D-GlcNAc}-L-asparaginyl-[protein] + UDP-N-acetyl-alpha-D-glucosamine = N(4)-{beta-D-GlcNAc-(1-&gt;2)-alpha-D-Man-(1-&gt;3)-[beta-D-GlcNAc-(1-&gt;2)-alpha-D-Man-(1-&gt;6)]-beta-D-Man-(1-&gt;4)-beta-D-GlcNAc-(1-&gt;4)-beta-D-GlcNAc}-L-asparaginyl-[protein] + UDP + H(+)</text>
        <dbReference type="Rhea" id="RHEA:12941"/>
        <dbReference type="Rhea" id="RHEA-COMP:13526"/>
        <dbReference type="Rhea" id="RHEA-COMP:14369"/>
        <dbReference type="ChEBI" id="CHEBI:15378"/>
        <dbReference type="ChEBI" id="CHEBI:57705"/>
        <dbReference type="ChEBI" id="CHEBI:58223"/>
        <dbReference type="ChEBI" id="CHEBI:60615"/>
        <dbReference type="ChEBI" id="CHEBI:60651"/>
        <dbReference type="EC" id="2.4.1.143"/>
    </reaction>
</comment>